<protein>
    <submittedName>
        <fullName evidence="2">Glyoxalase</fullName>
    </submittedName>
</protein>
<dbReference type="InterPro" id="IPR029068">
    <property type="entry name" value="Glyas_Bleomycin-R_OHBP_Dase"/>
</dbReference>
<dbReference type="InterPro" id="IPR037523">
    <property type="entry name" value="VOC_core"/>
</dbReference>
<dbReference type="PANTHER" id="PTHR33993">
    <property type="entry name" value="GLYOXALASE-RELATED"/>
    <property type="match status" value="1"/>
</dbReference>
<dbReference type="InterPro" id="IPR052164">
    <property type="entry name" value="Anthracycline_SecMetBiosynth"/>
</dbReference>
<keyword evidence="3" id="KW-1185">Reference proteome</keyword>
<dbReference type="AlphaFoldDB" id="A0A8J3VGV6"/>
<name>A0A8J3VGV6_9ACTN</name>
<dbReference type="Gene3D" id="3.10.180.10">
    <property type="entry name" value="2,3-Dihydroxybiphenyl 1,2-Dioxygenase, domain 1"/>
    <property type="match status" value="2"/>
</dbReference>
<dbReference type="SUPFAM" id="SSF54593">
    <property type="entry name" value="Glyoxalase/Bleomycin resistance protein/Dihydroxybiphenyl dioxygenase"/>
    <property type="match status" value="2"/>
</dbReference>
<evidence type="ECO:0000313" key="3">
    <source>
        <dbReference type="Proteomes" id="UP000612899"/>
    </source>
</evidence>
<accession>A0A8J3VGV6</accession>
<sequence length="267" mass="27916">MRVRGYAPATPCWAVHYSGNVAITSAFYAGLFGWTTETHNGATVFLLRDLAVAGLVDISGGPATPGQRPGWLTHVSTDDIDVTSQLVVEAGGTVLRPAVEVGTRGGSAVFADSLGAVFGVWQRGVTAGAAFAGAQVIDEPGAVTWSEVVTRDTPTTAAFYGKVFGWTKQRGTASEHEYYEWLLTNRVVGGISMMDGGHYPPGTPPHWRTIVQVGDCAQVVTRTTELGGMVLAGPVDADIGWAAYIADPTGGTLLVIEPLPELVSALA</sequence>
<dbReference type="PANTHER" id="PTHR33993:SF14">
    <property type="entry name" value="GB|AAF24581.1"/>
    <property type="match status" value="1"/>
</dbReference>
<evidence type="ECO:0000259" key="1">
    <source>
        <dbReference type="PROSITE" id="PS51819"/>
    </source>
</evidence>
<dbReference type="EMBL" id="BONY01000018">
    <property type="protein sequence ID" value="GIH05396.1"/>
    <property type="molecule type" value="Genomic_DNA"/>
</dbReference>
<dbReference type="RefSeq" id="WP_203909247.1">
    <property type="nucleotide sequence ID" value="NZ_BONY01000018.1"/>
</dbReference>
<feature type="domain" description="VOC" evidence="1">
    <location>
        <begin position="142"/>
        <end position="258"/>
    </location>
</feature>
<dbReference type="Proteomes" id="UP000612899">
    <property type="component" value="Unassembled WGS sequence"/>
</dbReference>
<proteinExistence type="predicted"/>
<reference evidence="2" key="1">
    <citation type="submission" date="2021-01" db="EMBL/GenBank/DDBJ databases">
        <title>Whole genome shotgun sequence of Rhizocola hellebori NBRC 109834.</title>
        <authorList>
            <person name="Komaki H."/>
            <person name="Tamura T."/>
        </authorList>
    </citation>
    <scope>NUCLEOTIDE SEQUENCE</scope>
    <source>
        <strain evidence="2">NBRC 109834</strain>
    </source>
</reference>
<gene>
    <name evidence="2" type="ORF">Rhe02_34630</name>
</gene>
<dbReference type="CDD" id="cd07247">
    <property type="entry name" value="SgaA_N_like"/>
    <property type="match status" value="2"/>
</dbReference>
<comment type="caution">
    <text evidence="2">The sequence shown here is derived from an EMBL/GenBank/DDBJ whole genome shotgun (WGS) entry which is preliminary data.</text>
</comment>
<evidence type="ECO:0000313" key="2">
    <source>
        <dbReference type="EMBL" id="GIH05396.1"/>
    </source>
</evidence>
<dbReference type="PROSITE" id="PS51819">
    <property type="entry name" value="VOC"/>
    <property type="match status" value="1"/>
</dbReference>
<organism evidence="2 3">
    <name type="scientific">Rhizocola hellebori</name>
    <dbReference type="NCBI Taxonomy" id="1392758"/>
    <lineage>
        <taxon>Bacteria</taxon>
        <taxon>Bacillati</taxon>
        <taxon>Actinomycetota</taxon>
        <taxon>Actinomycetes</taxon>
        <taxon>Micromonosporales</taxon>
        <taxon>Micromonosporaceae</taxon>
        <taxon>Rhizocola</taxon>
    </lineage>
</organism>